<organism evidence="1 2">
    <name type="scientific">Streptomyces huasconensis</name>
    <dbReference type="NCBI Taxonomy" id="1854574"/>
    <lineage>
        <taxon>Bacteria</taxon>
        <taxon>Bacillati</taxon>
        <taxon>Actinomycetota</taxon>
        <taxon>Actinomycetes</taxon>
        <taxon>Kitasatosporales</taxon>
        <taxon>Streptomycetaceae</taxon>
        <taxon>Streptomyces</taxon>
    </lineage>
</organism>
<gene>
    <name evidence="1" type="ORF">AB0887_18700</name>
</gene>
<dbReference type="InterPro" id="IPR025325">
    <property type="entry name" value="DUF4231"/>
</dbReference>
<comment type="caution">
    <text evidence="1">The sequence shown here is derived from an EMBL/GenBank/DDBJ whole genome shotgun (WGS) entry which is preliminary data.</text>
</comment>
<dbReference type="Pfam" id="PF14015">
    <property type="entry name" value="DUF4231"/>
    <property type="match status" value="1"/>
</dbReference>
<dbReference type="Proteomes" id="UP001553843">
    <property type="component" value="Unassembled WGS sequence"/>
</dbReference>
<evidence type="ECO:0000313" key="1">
    <source>
        <dbReference type="EMBL" id="MEW2363959.1"/>
    </source>
</evidence>
<protein>
    <submittedName>
        <fullName evidence="1">DUF4231 domain-containing protein</fullName>
    </submittedName>
</protein>
<dbReference type="NCBIfam" id="NF033634">
    <property type="entry name" value="SLATT_1"/>
    <property type="match status" value="1"/>
</dbReference>
<proteinExistence type="predicted"/>
<name>A0ABV3LX02_9ACTN</name>
<keyword evidence="2" id="KW-1185">Reference proteome</keyword>
<dbReference type="RefSeq" id="WP_364654104.1">
    <property type="nucleotide sequence ID" value="NZ_JBEYRS010000007.1"/>
</dbReference>
<reference evidence="1 2" key="1">
    <citation type="submission" date="2024-06" db="EMBL/GenBank/DDBJ databases">
        <title>The Natural Products Discovery Center: Release of the First 8490 Sequenced Strains for Exploring Actinobacteria Biosynthetic Diversity.</title>
        <authorList>
            <person name="Kalkreuter E."/>
            <person name="Kautsar S.A."/>
            <person name="Yang D."/>
            <person name="Bader C.D."/>
            <person name="Teijaro C.N."/>
            <person name="Fluegel L."/>
            <person name="Davis C.M."/>
            <person name="Simpson J.R."/>
            <person name="Lauterbach L."/>
            <person name="Steele A.D."/>
            <person name="Gui C."/>
            <person name="Meng S."/>
            <person name="Li G."/>
            <person name="Viehrig K."/>
            <person name="Ye F."/>
            <person name="Su P."/>
            <person name="Kiefer A.F."/>
            <person name="Nichols A."/>
            <person name="Cepeda A.J."/>
            <person name="Yan W."/>
            <person name="Fan B."/>
            <person name="Jiang Y."/>
            <person name="Adhikari A."/>
            <person name="Zheng C.-J."/>
            <person name="Schuster L."/>
            <person name="Cowan T.M."/>
            <person name="Smanski M.J."/>
            <person name="Chevrette M.G."/>
            <person name="De Carvalho L.P.S."/>
            <person name="Shen B."/>
        </authorList>
    </citation>
    <scope>NUCLEOTIDE SEQUENCE [LARGE SCALE GENOMIC DNA]</scope>
    <source>
        <strain evidence="1 2">NPDC047833</strain>
    </source>
</reference>
<sequence length="236" mass="25813">MASWSRSPLTTPGMRSTLVAAKRPRRSPLLILCRSCRPRSRPEQGSAVDFVSCLSGARSQSGISPRSAAGFRHHVRVRSRRLRRRQPPAPETGHDALLAYAEEELAWYAGTRDRARRLHQLTELTALLTGAATVVAAGIQAPAAVTASLAGAAVFIGGFRQVFQHVDRWVLAAESWTSLRVEVHRYRLLTDEDRDHSARERLLQKIEEVAATEVTAWASGRRATGGGGAHQGQITP</sequence>
<accession>A0ABV3LX02</accession>
<dbReference type="EMBL" id="JBEYRS010000007">
    <property type="protein sequence ID" value="MEW2363959.1"/>
    <property type="molecule type" value="Genomic_DNA"/>
</dbReference>
<evidence type="ECO:0000313" key="2">
    <source>
        <dbReference type="Proteomes" id="UP001553843"/>
    </source>
</evidence>